<sequence>MDDFALSKNNLERLKQLQQASSGIPDSKSLDLAHAAARLSETKTKQNRLDATLLVYATLGRLRSQASNPSDAAIKVNDEDSAASQVPDSLLADQQALGSLVGSLVANGLPILPAEYGVGSAQDTEPDFSECRLLAEISLASLALICCLDDSIDLSNRDLLAIAAYTDASDPWSNDHSARFADILLKQHLPDERRSDVILKALLQDTLRPLFSRPSARLTVSGRPSRFDQPASSPYDRVYHHETPQWKKTGCFVVSTFRYAIKSDTGLIARHWPLYLPAIVALAEDEATIFRVHGLQIMQLFLQACPSEIIRSIGIGNVFRDTVFPTLLFLPTLTPEEESVRLLRPAYSVLIRLAELEPPFPNQQKQQLLDKLIRDGVAAGYTHASQHIRIVQVLMESLEAIVKCMGVYAVKHLQIISSILTDPFAVLHPPTVITAAKALNTIIINCWPRSSEISRTLHSMWKQQGHNAPRRLHDIIQNEPHLRELFGES</sequence>
<name>A0A0M9VV66_ESCWE</name>
<dbReference type="GO" id="GO:0110078">
    <property type="term" value="C:TTT Hsp90 cochaperone complex"/>
    <property type="evidence" value="ECO:0007669"/>
    <property type="project" value="InterPro"/>
</dbReference>
<dbReference type="STRING" id="150374.A0A0M9VV66"/>
<dbReference type="InterPro" id="IPR016024">
    <property type="entry name" value="ARM-type_fold"/>
</dbReference>
<dbReference type="PANTHER" id="PTHR32226">
    <property type="entry name" value="TELO2-INTERACTING PROTEIN 2"/>
    <property type="match status" value="1"/>
</dbReference>
<reference evidence="2 3" key="1">
    <citation type="submission" date="2015-07" db="EMBL/GenBank/DDBJ databases">
        <title>The genome of the fungus Escovopsis weberi, a specialized disease agent of ant agriculture.</title>
        <authorList>
            <person name="de Man T.J."/>
            <person name="Stajich J.E."/>
            <person name="Kubicek C.P."/>
            <person name="Chenthamara K."/>
            <person name="Atanasova L."/>
            <person name="Druzhinina I.S."/>
            <person name="Birnbaum S."/>
            <person name="Barribeau S.M."/>
            <person name="Teiling C."/>
            <person name="Suen G."/>
            <person name="Currie C."/>
            <person name="Gerardo N.M."/>
        </authorList>
    </citation>
    <scope>NUCLEOTIDE SEQUENCE [LARGE SCALE GENOMIC DNA]</scope>
</reference>
<organism evidence="2 3">
    <name type="scientific">Escovopsis weberi</name>
    <dbReference type="NCBI Taxonomy" id="150374"/>
    <lineage>
        <taxon>Eukaryota</taxon>
        <taxon>Fungi</taxon>
        <taxon>Dikarya</taxon>
        <taxon>Ascomycota</taxon>
        <taxon>Pezizomycotina</taxon>
        <taxon>Sordariomycetes</taxon>
        <taxon>Hypocreomycetidae</taxon>
        <taxon>Hypocreales</taxon>
        <taxon>Hypocreaceae</taxon>
        <taxon>Escovopsis</taxon>
    </lineage>
</organism>
<dbReference type="InterPro" id="IPR018870">
    <property type="entry name" value="Tti2"/>
</dbReference>
<dbReference type="OrthoDB" id="6417021at2759"/>
<comment type="similarity">
    <text evidence="1">Belongs to the TTI2 family.</text>
</comment>
<dbReference type="EMBL" id="LGSR01000015">
    <property type="protein sequence ID" value="KOS20642.1"/>
    <property type="molecule type" value="Genomic_DNA"/>
</dbReference>
<keyword evidence="3" id="KW-1185">Reference proteome</keyword>
<dbReference type="GO" id="GO:0005829">
    <property type="term" value="C:cytosol"/>
    <property type="evidence" value="ECO:0007669"/>
    <property type="project" value="TreeGrafter"/>
</dbReference>
<evidence type="ECO:0000313" key="3">
    <source>
        <dbReference type="Proteomes" id="UP000053831"/>
    </source>
</evidence>
<proteinExistence type="inferred from homology"/>
<dbReference type="AlphaFoldDB" id="A0A0M9VV66"/>
<evidence type="ECO:0000313" key="2">
    <source>
        <dbReference type="EMBL" id="KOS20642.1"/>
    </source>
</evidence>
<dbReference type="PANTHER" id="PTHR32226:SF2">
    <property type="entry name" value="TELO2-INTERACTING PROTEIN 2"/>
    <property type="match status" value="1"/>
</dbReference>
<dbReference type="Proteomes" id="UP000053831">
    <property type="component" value="Unassembled WGS sequence"/>
</dbReference>
<accession>A0A0M9VV66</accession>
<dbReference type="Pfam" id="PF10521">
    <property type="entry name" value="Tti2"/>
    <property type="match status" value="1"/>
</dbReference>
<gene>
    <name evidence="2" type="ORF">ESCO_006799</name>
</gene>
<evidence type="ECO:0000256" key="1">
    <source>
        <dbReference type="ARBA" id="ARBA00034736"/>
    </source>
</evidence>
<comment type="caution">
    <text evidence="2">The sequence shown here is derived from an EMBL/GenBank/DDBJ whole genome shotgun (WGS) entry which is preliminary data.</text>
</comment>
<dbReference type="GO" id="GO:0005634">
    <property type="term" value="C:nucleus"/>
    <property type="evidence" value="ECO:0007669"/>
    <property type="project" value="TreeGrafter"/>
</dbReference>
<dbReference type="SUPFAM" id="SSF48371">
    <property type="entry name" value="ARM repeat"/>
    <property type="match status" value="1"/>
</dbReference>
<protein>
    <submittedName>
        <fullName evidence="2">Uncharacterized protein</fullName>
    </submittedName>
</protein>